<evidence type="ECO:0000313" key="1">
    <source>
        <dbReference type="EMBL" id="GAH40055.1"/>
    </source>
</evidence>
<comment type="caution">
    <text evidence="1">The sequence shown here is derived from an EMBL/GenBank/DDBJ whole genome shotgun (WGS) entry which is preliminary data.</text>
</comment>
<reference evidence="1" key="1">
    <citation type="journal article" date="2014" name="Front. Microbiol.">
        <title>High frequency of phylogenetically diverse reductive dehalogenase-homologous genes in deep subseafloor sedimentary metagenomes.</title>
        <authorList>
            <person name="Kawai M."/>
            <person name="Futagami T."/>
            <person name="Toyoda A."/>
            <person name="Takaki Y."/>
            <person name="Nishi S."/>
            <person name="Hori S."/>
            <person name="Arai W."/>
            <person name="Tsubouchi T."/>
            <person name="Morono Y."/>
            <person name="Uchiyama I."/>
            <person name="Ito T."/>
            <person name="Fujiyama A."/>
            <person name="Inagaki F."/>
            <person name="Takami H."/>
        </authorList>
    </citation>
    <scope>NUCLEOTIDE SEQUENCE</scope>
    <source>
        <strain evidence="1">Expedition CK06-06</strain>
    </source>
</reference>
<protein>
    <submittedName>
        <fullName evidence="1">Uncharacterized protein</fullName>
    </submittedName>
</protein>
<organism evidence="1">
    <name type="scientific">marine sediment metagenome</name>
    <dbReference type="NCBI Taxonomy" id="412755"/>
    <lineage>
        <taxon>unclassified sequences</taxon>
        <taxon>metagenomes</taxon>
        <taxon>ecological metagenomes</taxon>
    </lineage>
</organism>
<gene>
    <name evidence="1" type="ORF">S03H2_16348</name>
</gene>
<dbReference type="EMBL" id="BARU01008347">
    <property type="protein sequence ID" value="GAH40055.1"/>
    <property type="molecule type" value="Genomic_DNA"/>
</dbReference>
<proteinExistence type="predicted"/>
<dbReference type="AlphaFoldDB" id="X1G5F9"/>
<name>X1G5F9_9ZZZZ</name>
<sequence>MTKLPPLKAIHPAKTISPYLLSDILKQLEIDEEEFLRALGRK</sequence>
<accession>X1G5F9</accession>